<dbReference type="EMBL" id="JAOPHQ010002568">
    <property type="protein sequence ID" value="KAK0146529.1"/>
    <property type="molecule type" value="Genomic_DNA"/>
</dbReference>
<dbReference type="Proteomes" id="UP001174136">
    <property type="component" value="Unassembled WGS sequence"/>
</dbReference>
<accession>A0AA47MUV6</accession>
<evidence type="ECO:0000259" key="1">
    <source>
        <dbReference type="Pfam" id="PF09004"/>
    </source>
</evidence>
<dbReference type="InterPro" id="IPR015095">
    <property type="entry name" value="AlkB_hom8_N"/>
</dbReference>
<feature type="domain" description="Alkylated DNA repair protein AlkB homologue 8 N-terminal" evidence="1">
    <location>
        <begin position="116"/>
        <end position="157"/>
    </location>
</feature>
<dbReference type="GO" id="GO:0016706">
    <property type="term" value="F:2-oxoglutarate-dependent dioxygenase activity"/>
    <property type="evidence" value="ECO:0007669"/>
    <property type="project" value="InterPro"/>
</dbReference>
<name>A0AA47MUV6_MERPO</name>
<dbReference type="Pfam" id="PF09004">
    <property type="entry name" value="ALKBH8_N"/>
    <property type="match status" value="1"/>
</dbReference>
<protein>
    <recommendedName>
        <fullName evidence="1">Alkylated DNA repair protein AlkB homologue 8 N-terminal domain-containing protein</fullName>
    </recommendedName>
</protein>
<reference evidence="2" key="1">
    <citation type="journal article" date="2023" name="Front. Mar. Sci.">
        <title>A new Merluccius polli reference genome to investigate the effects of global change in West African waters.</title>
        <authorList>
            <person name="Mateo J.L."/>
            <person name="Blanco-Fernandez C."/>
            <person name="Garcia-Vazquez E."/>
            <person name="Machado-Schiaffino G."/>
        </authorList>
    </citation>
    <scope>NUCLEOTIDE SEQUENCE</scope>
    <source>
        <strain evidence="2">C29</strain>
        <tissue evidence="2">Fin</tissue>
    </source>
</reference>
<organism evidence="2 3">
    <name type="scientific">Merluccius polli</name>
    <name type="common">Benguela hake</name>
    <name type="synonym">Merluccius cadenati</name>
    <dbReference type="NCBI Taxonomy" id="89951"/>
    <lineage>
        <taxon>Eukaryota</taxon>
        <taxon>Metazoa</taxon>
        <taxon>Chordata</taxon>
        <taxon>Craniata</taxon>
        <taxon>Vertebrata</taxon>
        <taxon>Euteleostomi</taxon>
        <taxon>Actinopterygii</taxon>
        <taxon>Neopterygii</taxon>
        <taxon>Teleostei</taxon>
        <taxon>Neoteleostei</taxon>
        <taxon>Acanthomorphata</taxon>
        <taxon>Zeiogadaria</taxon>
        <taxon>Gadariae</taxon>
        <taxon>Gadiformes</taxon>
        <taxon>Gadoidei</taxon>
        <taxon>Merlucciidae</taxon>
        <taxon>Merluccius</taxon>
    </lineage>
</organism>
<sequence length="275" mass="30851">MLKAVNPRKATGPDGVPGQVLRECADQLAGVFTKIYNQSLSQAVVPTCMKTSTIIPVPKKTNISCLNDYRPVALTPIITKRKKKTDIQPLVINGDEVKITSNFRFLGVHLDDDLSWSTNTSAILKKAHQRLYFLRVLRKNNLSRELMVSFYRCSIESVLTYCTGVWFWSCTAAERKSLQRVVDTAQEIIRCPPDTPLPSLEELYSSRCLRKANSILKDPTHPGHRHFKLLPSGKRYSIYPASTNRLKNSYYPKAIKALNSAAGNGRGSRQCTIHG</sequence>
<comment type="caution">
    <text evidence="2">The sequence shown here is derived from an EMBL/GenBank/DDBJ whole genome shotgun (WGS) entry which is preliminary data.</text>
</comment>
<dbReference type="PANTHER" id="PTHR47510:SF3">
    <property type="entry name" value="ENDO_EXONUCLEASE_PHOSPHATASE DOMAIN-CONTAINING PROTEIN"/>
    <property type="match status" value="1"/>
</dbReference>
<dbReference type="AlphaFoldDB" id="A0AA47MUV6"/>
<dbReference type="GO" id="GO:0008168">
    <property type="term" value="F:methyltransferase activity"/>
    <property type="evidence" value="ECO:0007669"/>
    <property type="project" value="InterPro"/>
</dbReference>
<proteinExistence type="predicted"/>
<dbReference type="PANTHER" id="PTHR47510">
    <property type="entry name" value="REVERSE TRANSCRIPTASE DOMAIN-CONTAINING PROTEIN"/>
    <property type="match status" value="1"/>
</dbReference>
<gene>
    <name evidence="2" type="ORF">N1851_014136</name>
</gene>
<evidence type="ECO:0000313" key="3">
    <source>
        <dbReference type="Proteomes" id="UP001174136"/>
    </source>
</evidence>
<keyword evidence="3" id="KW-1185">Reference proteome</keyword>
<evidence type="ECO:0000313" key="2">
    <source>
        <dbReference type="EMBL" id="KAK0146529.1"/>
    </source>
</evidence>